<evidence type="ECO:0000256" key="3">
    <source>
        <dbReference type="ARBA" id="ARBA00022833"/>
    </source>
</evidence>
<keyword evidence="3" id="KW-0862">Zinc</keyword>
<dbReference type="InterPro" id="IPR004330">
    <property type="entry name" value="FAR1_DNA_bnd_dom"/>
</dbReference>
<accession>A0A9R1UYM9</accession>
<gene>
    <name evidence="6" type="ORF">LSAT_V11C700365470</name>
</gene>
<evidence type="ECO:0000256" key="4">
    <source>
        <dbReference type="PROSITE-ProRule" id="PRU00325"/>
    </source>
</evidence>
<comment type="caution">
    <text evidence="6">The sequence shown here is derived from an EMBL/GenBank/DDBJ whole genome shotgun (WGS) entry which is preliminary data.</text>
</comment>
<reference evidence="6 7" key="1">
    <citation type="journal article" date="2017" name="Nat. Commun.">
        <title>Genome assembly with in vitro proximity ligation data and whole-genome triplication in lettuce.</title>
        <authorList>
            <person name="Reyes-Chin-Wo S."/>
            <person name="Wang Z."/>
            <person name="Yang X."/>
            <person name="Kozik A."/>
            <person name="Arikit S."/>
            <person name="Song C."/>
            <person name="Xia L."/>
            <person name="Froenicke L."/>
            <person name="Lavelle D.O."/>
            <person name="Truco M.J."/>
            <person name="Xia R."/>
            <person name="Zhu S."/>
            <person name="Xu C."/>
            <person name="Xu H."/>
            <person name="Xu X."/>
            <person name="Cox K."/>
            <person name="Korf I."/>
            <person name="Meyers B.C."/>
            <person name="Michelmore R.W."/>
        </authorList>
    </citation>
    <scope>NUCLEOTIDE SEQUENCE [LARGE SCALE GENOMIC DNA]</scope>
    <source>
        <strain evidence="7">cv. Salinas</strain>
        <tissue evidence="6">Seedlings</tissue>
    </source>
</reference>
<sequence length="756" mass="87846">MRDNEYQNPEKVLGNVNDPKNPFFNLQSIYKHYRNFLAMGDQEPDVSNHIYEEHYLASDDDDGIEDFDFTDNDRLYNGGFQIGESNNPNLGQPHVTHEDTEFNIDFSEGQPHVTHDYVSPRGTMYWTPIVSDDIKPKVSSKFNSYGEAETTYRKYALESGFDVRLGRVQKMKNEIITKRNLVCNREGNPNTSNVDTLDSQHKKTQKRKDLFSRNCKANVVLEIIPSTLRYVVSDFVEQHNHELFSKGNMHLSRSKRKLDYSQEIFINNLSKKNIGPIKAHRLYSALQVYPSVRGGFVSDFKNARRNLNCYIGGRDVKFLVDKMNDRKKNVPSFTFEYKVLNKRLNALFWADETANYNYNSFGDVVSLDATFSMNKINPSLKKAIDKLEPHEFENVWRLMLEEFKITDNSWMNTMYGLRKSWIPAFFTHIPMSGLTRTTSLSESHNWSFQTTSLTRSYLVIIMMTFKSVMERQRHNQILNDFNTTTTFPKFITHSLNEPHASNVQKEISRAEDNCFQKNVISSNNVDTIIVQERKNNITIRQTNDVDVDEKDEEYNYDCLIHDTEYTVTHSTKDGSFKCTCMHFEHVGILCKHIFCVFKFYGIEKIPENYILKHWHRDVIPTELLKRRFNSSFDNSNSDMTAIDNFSTVDRYVSFFSHDAAKLKLYLDEQNKLKNKFKLLGVVGPDVVSDVGDIQNPTDIRNKGCGSRGKILKSTKEVIDKESSKPRRKCAACEQMLTLKEAYLVPKYQAYKTLQNL</sequence>
<dbReference type="SMART" id="SM00575">
    <property type="entry name" value="ZnF_PMZ"/>
    <property type="match status" value="1"/>
</dbReference>
<dbReference type="Proteomes" id="UP000235145">
    <property type="component" value="Unassembled WGS sequence"/>
</dbReference>
<protein>
    <recommendedName>
        <fullName evidence="5">SWIM-type domain-containing protein</fullName>
    </recommendedName>
</protein>
<keyword evidence="2 4" id="KW-0863">Zinc-finger</keyword>
<dbReference type="PANTHER" id="PTHR47718:SF12">
    <property type="entry name" value="PROTEIN FAR1-RELATED SEQUENCE"/>
    <property type="match status" value="1"/>
</dbReference>
<keyword evidence="7" id="KW-1185">Reference proteome</keyword>
<organism evidence="6 7">
    <name type="scientific">Lactuca sativa</name>
    <name type="common">Garden lettuce</name>
    <dbReference type="NCBI Taxonomy" id="4236"/>
    <lineage>
        <taxon>Eukaryota</taxon>
        <taxon>Viridiplantae</taxon>
        <taxon>Streptophyta</taxon>
        <taxon>Embryophyta</taxon>
        <taxon>Tracheophyta</taxon>
        <taxon>Spermatophyta</taxon>
        <taxon>Magnoliopsida</taxon>
        <taxon>eudicotyledons</taxon>
        <taxon>Gunneridae</taxon>
        <taxon>Pentapetalae</taxon>
        <taxon>asterids</taxon>
        <taxon>campanulids</taxon>
        <taxon>Asterales</taxon>
        <taxon>Asteraceae</taxon>
        <taxon>Cichorioideae</taxon>
        <taxon>Cichorieae</taxon>
        <taxon>Lactucinae</taxon>
        <taxon>Lactuca</taxon>
    </lineage>
</organism>
<dbReference type="InterPro" id="IPR006564">
    <property type="entry name" value="Znf_PMZ"/>
</dbReference>
<dbReference type="Pfam" id="PF03101">
    <property type="entry name" value="FAR1"/>
    <property type="match status" value="1"/>
</dbReference>
<evidence type="ECO:0000256" key="2">
    <source>
        <dbReference type="ARBA" id="ARBA00022771"/>
    </source>
</evidence>
<dbReference type="PROSITE" id="PS50966">
    <property type="entry name" value="ZF_SWIM"/>
    <property type="match status" value="1"/>
</dbReference>
<dbReference type="EMBL" id="NBSK02000007">
    <property type="protein sequence ID" value="KAJ0195116.1"/>
    <property type="molecule type" value="Genomic_DNA"/>
</dbReference>
<dbReference type="AlphaFoldDB" id="A0A9R1UYM9"/>
<name>A0A9R1UYM9_LACSA</name>
<evidence type="ECO:0000313" key="7">
    <source>
        <dbReference type="Proteomes" id="UP000235145"/>
    </source>
</evidence>
<evidence type="ECO:0000259" key="5">
    <source>
        <dbReference type="PROSITE" id="PS50966"/>
    </source>
</evidence>
<dbReference type="PANTHER" id="PTHR47718">
    <property type="entry name" value="OS01G0519700 PROTEIN"/>
    <property type="match status" value="1"/>
</dbReference>
<proteinExistence type="predicted"/>
<evidence type="ECO:0000313" key="6">
    <source>
        <dbReference type="EMBL" id="KAJ0195116.1"/>
    </source>
</evidence>
<feature type="domain" description="SWIM-type" evidence="5">
    <location>
        <begin position="565"/>
        <end position="601"/>
    </location>
</feature>
<dbReference type="GO" id="GO:0008270">
    <property type="term" value="F:zinc ion binding"/>
    <property type="evidence" value="ECO:0007669"/>
    <property type="project" value="UniProtKB-KW"/>
</dbReference>
<keyword evidence="1" id="KW-0479">Metal-binding</keyword>
<dbReference type="InterPro" id="IPR007527">
    <property type="entry name" value="Znf_SWIM"/>
</dbReference>
<evidence type="ECO:0000256" key="1">
    <source>
        <dbReference type="ARBA" id="ARBA00022723"/>
    </source>
</evidence>